<gene>
    <name evidence="2" type="ORF">L6654_24175</name>
</gene>
<proteinExistence type="predicted"/>
<evidence type="ECO:0000313" key="3">
    <source>
        <dbReference type="Proteomes" id="UP001139054"/>
    </source>
</evidence>
<sequence length="193" mass="21208">MPVEFEYRDPCLTIEDLLVKAGCQPSAVREAIDLFGPQFKNMDGALLYRGSESRFEGMTIEEFCSPAHLKEAKPHWFFADKIVDLEELAFGDKPTLKARGDLMKEVGPALYRELQQRWSADDSLRPGKRPSAAPSPKDRDRTPEGDAKANNPWSKAAWSITRQGQVVKALGLEKAAGIAKSAGSYIGATKPAA</sequence>
<organism evidence="2 3">
    <name type="scientific">Bradyrhizobium zhengyangense</name>
    <dbReference type="NCBI Taxonomy" id="2911009"/>
    <lineage>
        <taxon>Bacteria</taxon>
        <taxon>Pseudomonadati</taxon>
        <taxon>Pseudomonadota</taxon>
        <taxon>Alphaproteobacteria</taxon>
        <taxon>Hyphomicrobiales</taxon>
        <taxon>Nitrobacteraceae</taxon>
        <taxon>Bradyrhizobium</taxon>
    </lineage>
</organism>
<evidence type="ECO:0000256" key="1">
    <source>
        <dbReference type="SAM" id="MobiDB-lite"/>
    </source>
</evidence>
<comment type="caution">
    <text evidence="2">The sequence shown here is derived from an EMBL/GenBank/DDBJ whole genome shotgun (WGS) entry which is preliminary data.</text>
</comment>
<protein>
    <submittedName>
        <fullName evidence="2">Uncharacterized protein</fullName>
    </submittedName>
</protein>
<name>A0A9X1RGF9_9BRAD</name>
<evidence type="ECO:0000313" key="2">
    <source>
        <dbReference type="EMBL" id="MCG2629725.1"/>
    </source>
</evidence>
<reference evidence="2" key="1">
    <citation type="submission" date="2022-01" db="EMBL/GenBank/DDBJ databases">
        <title>Genome sequnece data of strain Bradyrhizobium sp. nov.</title>
        <authorList>
            <person name="Zhang J."/>
        </authorList>
    </citation>
    <scope>NUCLEOTIDE SEQUENCE</scope>
    <source>
        <strain evidence="2">WYCCWR 13023</strain>
    </source>
</reference>
<dbReference type="RefSeq" id="WP_237891194.1">
    <property type="nucleotide sequence ID" value="NZ_JAKLTY010000016.1"/>
</dbReference>
<dbReference type="Proteomes" id="UP001139054">
    <property type="component" value="Unassembled WGS sequence"/>
</dbReference>
<dbReference type="AlphaFoldDB" id="A0A9X1RGF9"/>
<accession>A0A9X1RGF9</accession>
<feature type="region of interest" description="Disordered" evidence="1">
    <location>
        <begin position="120"/>
        <end position="156"/>
    </location>
</feature>
<feature type="compositionally biased region" description="Basic and acidic residues" evidence="1">
    <location>
        <begin position="136"/>
        <end position="147"/>
    </location>
</feature>
<dbReference type="EMBL" id="JAKLTY010000016">
    <property type="protein sequence ID" value="MCG2629725.1"/>
    <property type="molecule type" value="Genomic_DNA"/>
</dbReference>